<dbReference type="SUPFAM" id="SSF55144">
    <property type="entry name" value="LigT-like"/>
    <property type="match status" value="1"/>
</dbReference>
<keyword evidence="2" id="KW-1185">Reference proteome</keyword>
<sequence>MPEASSPRYAIYYTPAPEHPLTVAARAWLGRDAFAGSSSTASAGLADTGTNSARRARTTAASRYGFHATLKAPFRLKEGCSVEELERALRTFVTAWPSCPIGPLKVDLLGGFFALVPVSPIPTLHGFASCIVEEFDRFRAPLSPGEFQRRLCSPLDDIETTHLARWGYPYVFDRFRFHMTLTDRIPADSQAEVRQELDAVFVPLLLEDYSIDALSLFAQEHSDADFVVRSQFALRSRSLLKEAV</sequence>
<dbReference type="RefSeq" id="WP_148745163.1">
    <property type="nucleotide sequence ID" value="NZ_VSTH01000184.1"/>
</dbReference>
<gene>
    <name evidence="1" type="ORF">FXV83_38505</name>
</gene>
<proteinExistence type="predicted"/>
<name>A0A5S4YD41_9BRAD</name>
<dbReference type="Pfam" id="PF06299">
    <property type="entry name" value="DUF1045"/>
    <property type="match status" value="1"/>
</dbReference>
<dbReference type="InterPro" id="IPR009389">
    <property type="entry name" value="DUF1045"/>
</dbReference>
<dbReference type="AlphaFoldDB" id="A0A5S4YD41"/>
<accession>A0A5S4YD41</accession>
<reference evidence="1 2" key="1">
    <citation type="submission" date="2019-08" db="EMBL/GenBank/DDBJ databases">
        <title>Bradyrhizobium hipponensis sp. nov., a rhizobium isolated from a Lupinus angustifolius root nodule in Tunisia.</title>
        <authorList>
            <person name="Off K."/>
            <person name="Rejili M."/>
            <person name="Mars M."/>
            <person name="Brachmann A."/>
            <person name="Marin M."/>
        </authorList>
    </citation>
    <scope>NUCLEOTIDE SEQUENCE [LARGE SCALE GENOMIC DNA]</scope>
    <source>
        <strain evidence="2">aSej3</strain>
    </source>
</reference>
<dbReference type="PIRSF" id="PIRSF033328">
    <property type="entry name" value="Phest_Mll4975"/>
    <property type="match status" value="1"/>
</dbReference>
<dbReference type="InterPro" id="IPR009097">
    <property type="entry name" value="Cyclic_Pdiesterase"/>
</dbReference>
<dbReference type="Proteomes" id="UP000324797">
    <property type="component" value="Unassembled WGS sequence"/>
</dbReference>
<dbReference type="EMBL" id="VSTH01000184">
    <property type="protein sequence ID" value="TYO61407.1"/>
    <property type="molecule type" value="Genomic_DNA"/>
</dbReference>
<protein>
    <submittedName>
        <fullName evidence="1">DUF1045 domain-containing protein</fullName>
    </submittedName>
</protein>
<comment type="caution">
    <text evidence="1">The sequence shown here is derived from an EMBL/GenBank/DDBJ whole genome shotgun (WGS) entry which is preliminary data.</text>
</comment>
<evidence type="ECO:0000313" key="1">
    <source>
        <dbReference type="EMBL" id="TYO61407.1"/>
    </source>
</evidence>
<organism evidence="1 2">
    <name type="scientific">Bradyrhizobium hipponense</name>
    <dbReference type="NCBI Taxonomy" id="2605638"/>
    <lineage>
        <taxon>Bacteria</taxon>
        <taxon>Pseudomonadati</taxon>
        <taxon>Pseudomonadota</taxon>
        <taxon>Alphaproteobacteria</taxon>
        <taxon>Hyphomicrobiales</taxon>
        <taxon>Nitrobacteraceae</taxon>
        <taxon>Bradyrhizobium</taxon>
    </lineage>
</organism>
<evidence type="ECO:0000313" key="2">
    <source>
        <dbReference type="Proteomes" id="UP000324797"/>
    </source>
</evidence>
<dbReference type="NCBIfam" id="TIGR03223">
    <property type="entry name" value="Phn_opern_protn"/>
    <property type="match status" value="1"/>
</dbReference>
<dbReference type="Gene3D" id="3.90.1140.10">
    <property type="entry name" value="Cyclic phosphodiesterase"/>
    <property type="match status" value="1"/>
</dbReference>